<dbReference type="eggNOG" id="COG3291">
    <property type="taxonomic scope" value="Bacteria"/>
</dbReference>
<evidence type="ECO:0008006" key="4">
    <source>
        <dbReference type="Google" id="ProtNLM"/>
    </source>
</evidence>
<organism evidence="2 3">
    <name type="scientific">Flavobacterium rivuli WB 3.3-2 = DSM 21788</name>
    <dbReference type="NCBI Taxonomy" id="1121895"/>
    <lineage>
        <taxon>Bacteria</taxon>
        <taxon>Pseudomonadati</taxon>
        <taxon>Bacteroidota</taxon>
        <taxon>Flavobacteriia</taxon>
        <taxon>Flavobacteriales</taxon>
        <taxon>Flavobacteriaceae</taxon>
        <taxon>Flavobacterium</taxon>
    </lineage>
</organism>
<dbReference type="EMBL" id="JRLX01000030">
    <property type="protein sequence ID" value="KGO84940.1"/>
    <property type="molecule type" value="Genomic_DNA"/>
</dbReference>
<sequence>MKKYLFLLLLGFLSLTALAQSPTADSQTQFCGDTDLPPFPNTVDGPSAQIPDEAASYGCLGTYPNPAWFYTQVDQSGSITFTMTQTSTSGAGIDVDFIAWGPFDGPPPIYGAENLNPSTMVGCSYSTASVEQFTIPQAVAGQYYVVLLTNFSNQPGTITFDQTGGTGTLNCFGCEFDPIDDFTLCNGQSRLVTPVLTSTIGTYDPAQTTYQWSVGGDPLTGAGGTNIPGATNLSLNITSPGTYTITANNTYCGAGGVSETFVVRGQQPFPTAPPQPILVCSPTNPPFAYNLRQNDPIILNGVSSALYTMTYFESSANANANVDAIGNPTAYMSAGDGQLIYVRIEDTATGCHITRSFALNSAISPIAGTNIPLMAACDDDRNGTETFNLEDRLGFILDGLDPDAVTVSYHTNEQNAMANVAIQNPSQYQATGTSAIIVRVTSRENTSCYSLTSFTVRVTARPLIVPPANAFICSTATYTLPFIAIGGYYTAPGGPNGGGQSIAVGTELNTSQTIYIYAETGTDPNCVDENSYTLTVIPAPVADVLAPATGCETYALPALSSAEQHYYTATGGPAGTGTEVAAGTEITESTTLYIFVQAGDAATAICTDESEFVITILDKPVAQPVTPLEACDDYDPDNGVTQVFNLVLSGDEAVGTQTGLIVSYHTTMEGAENGTDAIGLPESYSTGTGIIYLRITYANAQANCPTIVELPVTVFPNPIAGTIQDIVVCDVNNSPDGVEVFDLTSRSSQASTNPSDTVSFYKTNAAAQADRDRITAITSYTNTTPTETIWVRVTSSVGCIGISSFRLVVNPLPVVNPSLTPFYECENTPGSNEADFNFTEITPVVTQGAGGYAVTYFTSQADADSGTATPLESPYTSVTTTIYARLVDTRTGCLNTTPVQLEVQGPPVVLPQPALNECDPNNDEVTTFNLQPTLDAIAAAGGVTVTIHETRDDAFYFGGRNPILNTTEYTNVFAETTNGIQTLYIRVQSSTTDCFSVTTLQLIVHPVPVATEPTAPYAICDNGDNDTDGIGVFDLTSYEPEVLNTMDPTQFIVTYFTSEADAVANTNAIPNPAAYPSTSTAEGEFIYIKVTNNVTGCYDIVKLQLVVNALPIAVFPTAYTQCDENNPGDEREVFDLTTKIAEITAGINGVDVTFYHNFQDAQLANNAIPEADTHAYTNTRTVETLFVRVTTRETGCFRVVLMDLRVEPLPTLTPPTLDDLTLCDTDGNGEATINLQELIEGLVNNGANIDVAFYETFLNATNGVLPIQNLESYLNANPANHTVYVVATNTITGCVSLPLQLDFIVNPASIVPDLEDLEACDDRDDDGHDNLATFDLTLQDAVIRPQVGVNDTIQYFASEAAAQAGQPMIVSPATYNGHGGDIIWVRVENPITECFSITSFEIKVNAPALITAPAVYVLCDEALPNDMMTTFDLTTRDTEILSPDSLGQDNVVEYFASQADLDNNVPIANPTAYINIENGVAVNPKDIFVRVTTTKGCVSYTFLTVKVLPLPNPNPTPEPLEECDDVSGDGIATFDLTEANANILLHSSLTQLKYYVLESDALAGTNPIPDFTNFESASTTIYVRAELAGSEPGDPVCAVVVPLELIVNPLPATSIAPYGICQTNFTGYAQFDLGNYRSTILPAGAVQTDYIVRFYAIDPRVTPPGAANPTLNFRYTNTVYRYQTIWVYAQNIATECDVVLPLELSVEPQTIANPVDDTVIRECDYDGINDGITTVDLTEADAVIIGTQVPIDNTYTYVVTYYLTEADARADQNAITNPSVYPTATTVLWAAIRSTL</sequence>
<keyword evidence="1" id="KW-0732">Signal</keyword>
<feature type="signal peptide" evidence="1">
    <location>
        <begin position="1"/>
        <end position="19"/>
    </location>
</feature>
<comment type="caution">
    <text evidence="2">The sequence shown here is derived from an EMBL/GenBank/DDBJ whole genome shotgun (WGS) entry which is preliminary data.</text>
</comment>
<dbReference type="Proteomes" id="UP000030152">
    <property type="component" value="Unassembled WGS sequence"/>
</dbReference>
<dbReference type="eggNOG" id="COG4935">
    <property type="taxonomic scope" value="Bacteria"/>
</dbReference>
<gene>
    <name evidence="2" type="ORF">Q765_18700</name>
</gene>
<evidence type="ECO:0000313" key="3">
    <source>
        <dbReference type="Proteomes" id="UP000030152"/>
    </source>
</evidence>
<keyword evidence="3" id="KW-1185">Reference proteome</keyword>
<dbReference type="STRING" id="1121895.GCA_000378485_00811"/>
<accession>A0A0A2M9G6</accession>
<evidence type="ECO:0000313" key="2">
    <source>
        <dbReference type="EMBL" id="KGO84940.1"/>
    </source>
</evidence>
<reference evidence="2 3" key="1">
    <citation type="submission" date="2013-09" db="EMBL/GenBank/DDBJ databases">
        <authorList>
            <person name="Zeng Z."/>
            <person name="Chen C."/>
        </authorList>
    </citation>
    <scope>NUCLEOTIDE SEQUENCE [LARGE SCALE GENOMIC DNA]</scope>
    <source>
        <strain evidence="2 3">WB 3.3-2</strain>
    </source>
</reference>
<feature type="chain" id="PRO_5001991858" description="PKD domain-containing protein" evidence="1">
    <location>
        <begin position="20"/>
        <end position="1796"/>
    </location>
</feature>
<proteinExistence type="predicted"/>
<evidence type="ECO:0000256" key="1">
    <source>
        <dbReference type="SAM" id="SignalP"/>
    </source>
</evidence>
<protein>
    <recommendedName>
        <fullName evidence="4">PKD domain-containing protein</fullName>
    </recommendedName>
</protein>
<name>A0A0A2M9G6_9FLAO</name>
<feature type="non-terminal residue" evidence="2">
    <location>
        <position position="1796"/>
    </location>
</feature>